<dbReference type="Pfam" id="PF00732">
    <property type="entry name" value="GMC_oxred_N"/>
    <property type="match status" value="1"/>
</dbReference>
<evidence type="ECO:0000313" key="6">
    <source>
        <dbReference type="EMBL" id="CAH2056410.1"/>
    </source>
</evidence>
<evidence type="ECO:0000259" key="5">
    <source>
        <dbReference type="Pfam" id="PF00732"/>
    </source>
</evidence>
<dbReference type="PANTHER" id="PTHR11552">
    <property type="entry name" value="GLUCOSE-METHANOL-CHOLINE GMC OXIDOREDUCTASE"/>
    <property type="match status" value="1"/>
</dbReference>
<feature type="domain" description="Glucose-methanol-choline oxidoreductase N-terminal" evidence="5">
    <location>
        <begin position="59"/>
        <end position="155"/>
    </location>
</feature>
<keyword evidence="3" id="KW-0285">Flavoprotein</keyword>
<sequence>MAWSCDPQLVSSVAPDYLGSGPVLYNAMRAFLAAQCLLAPTIFPEPTPSDIIKAAETTYDFIIVGGGTAGAVVANRLSEKANWSILLLEAGGNPNLGTEIPALYVNNYGTNVDWNFRTEPQKYSCLNYENQKCYWPRGKVLGGTSSINGMFYMREYDLGSGEYDQLPSV</sequence>
<dbReference type="InterPro" id="IPR012132">
    <property type="entry name" value="GMC_OxRdtase"/>
</dbReference>
<keyword evidence="4" id="KW-0274">FAD</keyword>
<dbReference type="Gene3D" id="3.30.560.10">
    <property type="entry name" value="Glucose Oxidase, domain 3"/>
    <property type="match status" value="1"/>
</dbReference>
<dbReference type="InterPro" id="IPR000172">
    <property type="entry name" value="GMC_OxRdtase_N"/>
</dbReference>
<protein>
    <recommendedName>
        <fullName evidence="5">Glucose-methanol-choline oxidoreductase N-terminal domain-containing protein</fullName>
    </recommendedName>
</protein>
<dbReference type="PANTHER" id="PTHR11552:SF147">
    <property type="entry name" value="CHOLINE DEHYDROGENASE, MITOCHONDRIAL"/>
    <property type="match status" value="1"/>
</dbReference>
<accession>A0ABN8IJE9</accession>
<evidence type="ECO:0000256" key="4">
    <source>
        <dbReference type="ARBA" id="ARBA00022827"/>
    </source>
</evidence>
<evidence type="ECO:0000256" key="1">
    <source>
        <dbReference type="ARBA" id="ARBA00001974"/>
    </source>
</evidence>
<reference evidence="6" key="1">
    <citation type="submission" date="2022-03" db="EMBL/GenBank/DDBJ databases">
        <authorList>
            <person name="Martin H S."/>
        </authorList>
    </citation>
    <scope>NUCLEOTIDE SEQUENCE</scope>
</reference>
<dbReference type="Proteomes" id="UP000837857">
    <property type="component" value="Chromosome 23"/>
</dbReference>
<evidence type="ECO:0000313" key="7">
    <source>
        <dbReference type="Proteomes" id="UP000837857"/>
    </source>
</evidence>
<gene>
    <name evidence="6" type="ORF">IPOD504_LOCUS9635</name>
</gene>
<organism evidence="6 7">
    <name type="scientific">Iphiclides podalirius</name>
    <name type="common">scarce swallowtail</name>
    <dbReference type="NCBI Taxonomy" id="110791"/>
    <lineage>
        <taxon>Eukaryota</taxon>
        <taxon>Metazoa</taxon>
        <taxon>Ecdysozoa</taxon>
        <taxon>Arthropoda</taxon>
        <taxon>Hexapoda</taxon>
        <taxon>Insecta</taxon>
        <taxon>Pterygota</taxon>
        <taxon>Neoptera</taxon>
        <taxon>Endopterygota</taxon>
        <taxon>Lepidoptera</taxon>
        <taxon>Glossata</taxon>
        <taxon>Ditrysia</taxon>
        <taxon>Papilionoidea</taxon>
        <taxon>Papilionidae</taxon>
        <taxon>Papilioninae</taxon>
        <taxon>Iphiclides</taxon>
    </lineage>
</organism>
<keyword evidence="7" id="KW-1185">Reference proteome</keyword>
<dbReference type="EMBL" id="OW152835">
    <property type="protein sequence ID" value="CAH2056410.1"/>
    <property type="molecule type" value="Genomic_DNA"/>
</dbReference>
<dbReference type="Gene3D" id="3.50.50.60">
    <property type="entry name" value="FAD/NAD(P)-binding domain"/>
    <property type="match status" value="1"/>
</dbReference>
<evidence type="ECO:0000256" key="2">
    <source>
        <dbReference type="ARBA" id="ARBA00010790"/>
    </source>
</evidence>
<proteinExistence type="inferred from homology"/>
<dbReference type="SUPFAM" id="SSF51905">
    <property type="entry name" value="FAD/NAD(P)-binding domain"/>
    <property type="match status" value="1"/>
</dbReference>
<evidence type="ECO:0000256" key="3">
    <source>
        <dbReference type="ARBA" id="ARBA00022630"/>
    </source>
</evidence>
<name>A0ABN8IJE9_9NEOP</name>
<comment type="cofactor">
    <cofactor evidence="1">
        <name>FAD</name>
        <dbReference type="ChEBI" id="CHEBI:57692"/>
    </cofactor>
</comment>
<comment type="similarity">
    <text evidence="2">Belongs to the GMC oxidoreductase family.</text>
</comment>
<dbReference type="InterPro" id="IPR036188">
    <property type="entry name" value="FAD/NAD-bd_sf"/>
</dbReference>
<feature type="non-terminal residue" evidence="6">
    <location>
        <position position="1"/>
    </location>
</feature>